<keyword evidence="5" id="KW-0547">Nucleotide-binding</keyword>
<evidence type="ECO:0000256" key="8">
    <source>
        <dbReference type="ARBA" id="ARBA00023012"/>
    </source>
</evidence>
<dbReference type="Gene3D" id="1.20.5.1930">
    <property type="match status" value="1"/>
</dbReference>
<feature type="domain" description="Signal transduction histidine kinase subgroup 3 dimerisation and phosphoacceptor" evidence="10">
    <location>
        <begin position="126"/>
        <end position="184"/>
    </location>
</feature>
<dbReference type="InterPro" id="IPR003594">
    <property type="entry name" value="HATPase_dom"/>
</dbReference>
<proteinExistence type="predicted"/>
<evidence type="ECO:0000313" key="11">
    <source>
        <dbReference type="EMBL" id="NES11329.1"/>
    </source>
</evidence>
<evidence type="ECO:0000256" key="3">
    <source>
        <dbReference type="ARBA" id="ARBA00022553"/>
    </source>
</evidence>
<feature type="domain" description="Histidine kinase/HSP90-like ATPase" evidence="9">
    <location>
        <begin position="227"/>
        <end position="279"/>
    </location>
</feature>
<evidence type="ECO:0000256" key="1">
    <source>
        <dbReference type="ARBA" id="ARBA00000085"/>
    </source>
</evidence>
<comment type="catalytic activity">
    <reaction evidence="1">
        <text>ATP + protein L-histidine = ADP + protein N-phospho-L-histidine.</text>
        <dbReference type="EC" id="2.7.13.3"/>
    </reaction>
</comment>
<dbReference type="CDD" id="cd16917">
    <property type="entry name" value="HATPase_UhpB-NarQ-NarX-like"/>
    <property type="match status" value="1"/>
</dbReference>
<keyword evidence="8" id="KW-0902">Two-component regulatory system</keyword>
<keyword evidence="7" id="KW-0067">ATP-binding</keyword>
<dbReference type="InterPro" id="IPR036890">
    <property type="entry name" value="HATPase_C_sf"/>
</dbReference>
<dbReference type="InterPro" id="IPR050482">
    <property type="entry name" value="Sensor_HK_TwoCompSys"/>
</dbReference>
<evidence type="ECO:0000256" key="2">
    <source>
        <dbReference type="ARBA" id="ARBA00012438"/>
    </source>
</evidence>
<protein>
    <recommendedName>
        <fullName evidence="2">histidine kinase</fullName>
        <ecNumber evidence="2">2.7.13.3</ecNumber>
    </recommendedName>
</protein>
<keyword evidence="6" id="KW-0418">Kinase</keyword>
<evidence type="ECO:0000256" key="5">
    <source>
        <dbReference type="ARBA" id="ARBA00022741"/>
    </source>
</evidence>
<name>A0A6I5RU99_9PSED</name>
<dbReference type="AlphaFoldDB" id="A0A6I5RU99"/>
<evidence type="ECO:0000256" key="6">
    <source>
        <dbReference type="ARBA" id="ARBA00022777"/>
    </source>
</evidence>
<evidence type="ECO:0000256" key="4">
    <source>
        <dbReference type="ARBA" id="ARBA00022679"/>
    </source>
</evidence>
<organism evidence="11 12">
    <name type="scientific">Pseudomonas laurentiana</name>
    <dbReference type="NCBI Taxonomy" id="2364649"/>
    <lineage>
        <taxon>Bacteria</taxon>
        <taxon>Pseudomonadati</taxon>
        <taxon>Pseudomonadota</taxon>
        <taxon>Gammaproteobacteria</taxon>
        <taxon>Pseudomonadales</taxon>
        <taxon>Pseudomonadaceae</taxon>
        <taxon>Pseudomonas</taxon>
    </lineage>
</organism>
<dbReference type="Gene3D" id="3.30.565.10">
    <property type="entry name" value="Histidine kinase-like ATPase, C-terminal domain"/>
    <property type="match status" value="1"/>
</dbReference>
<dbReference type="Pfam" id="PF02518">
    <property type="entry name" value="HATPase_c"/>
    <property type="match status" value="1"/>
</dbReference>
<keyword evidence="12" id="KW-1185">Reference proteome</keyword>
<dbReference type="Proteomes" id="UP000471751">
    <property type="component" value="Unassembled WGS sequence"/>
</dbReference>
<dbReference type="GO" id="GO:0016020">
    <property type="term" value="C:membrane"/>
    <property type="evidence" value="ECO:0007669"/>
    <property type="project" value="InterPro"/>
</dbReference>
<dbReference type="InterPro" id="IPR011712">
    <property type="entry name" value="Sig_transdc_His_kin_sub3_dim/P"/>
</dbReference>
<dbReference type="PANTHER" id="PTHR24421:SF10">
    <property type="entry name" value="NITRATE_NITRITE SENSOR PROTEIN NARQ"/>
    <property type="match status" value="1"/>
</dbReference>
<dbReference type="GO" id="GO:0000155">
    <property type="term" value="F:phosphorelay sensor kinase activity"/>
    <property type="evidence" value="ECO:0007669"/>
    <property type="project" value="InterPro"/>
</dbReference>
<dbReference type="Pfam" id="PF07730">
    <property type="entry name" value="HisKA_3"/>
    <property type="match status" value="1"/>
</dbReference>
<keyword evidence="4" id="KW-0808">Transferase</keyword>
<dbReference type="GO" id="GO:0046983">
    <property type="term" value="F:protein dimerization activity"/>
    <property type="evidence" value="ECO:0007669"/>
    <property type="project" value="InterPro"/>
</dbReference>
<comment type="caution">
    <text evidence="11">The sequence shown here is derived from an EMBL/GenBank/DDBJ whole genome shotgun (WGS) entry which is preliminary data.</text>
</comment>
<evidence type="ECO:0000256" key="7">
    <source>
        <dbReference type="ARBA" id="ARBA00022840"/>
    </source>
</evidence>
<sequence length="293" mass="32257">MSEYSAIDQKALALLQTELLFAMLGEEDVNRVLEGFVAQVSNLLVGASLHLDLHMPAAPEDELAVSVHVPGQEGHGRLTMSAAKVAPEGARTLLLELARFIERVLQHAFKGSQLSPNSRAVPQSMIARELHDGVAQELAYLSLQTARLQRRIQQPDKALAIVEVLKGGLSRLQRQVRELISEARLTMNGKTLRESLGESVEELSRRSSMVFHLDNRLPDGLLSGDVELQLLQIVREALVNALRHARARNVWISLVRDTAAGVLMQVEDDGIGLQPASREVGHFGISIMQEGRR</sequence>
<reference evidence="11 12" key="1">
    <citation type="submission" date="2020-02" db="EMBL/GenBank/DDBJ databases">
        <title>Broccoli isolated Pseudomonas sp.</title>
        <authorList>
            <person name="Fujikawa T."/>
            <person name="Sawada H."/>
        </authorList>
    </citation>
    <scope>NUCLEOTIDE SEQUENCE [LARGE SCALE GENOMIC DNA]</scope>
    <source>
        <strain evidence="11 12">JCM 32154</strain>
    </source>
</reference>
<evidence type="ECO:0000259" key="9">
    <source>
        <dbReference type="Pfam" id="PF02518"/>
    </source>
</evidence>
<dbReference type="EMBL" id="JAAHBT010000234">
    <property type="protein sequence ID" value="NES11329.1"/>
    <property type="molecule type" value="Genomic_DNA"/>
</dbReference>
<gene>
    <name evidence="11" type="ORF">G3O07_18810</name>
</gene>
<evidence type="ECO:0000259" key="10">
    <source>
        <dbReference type="Pfam" id="PF07730"/>
    </source>
</evidence>
<keyword evidence="3" id="KW-0597">Phosphoprotein</keyword>
<accession>A0A6I5RU99</accession>
<dbReference type="GO" id="GO:0005524">
    <property type="term" value="F:ATP binding"/>
    <property type="evidence" value="ECO:0007669"/>
    <property type="project" value="UniProtKB-KW"/>
</dbReference>
<dbReference type="SUPFAM" id="SSF55874">
    <property type="entry name" value="ATPase domain of HSP90 chaperone/DNA topoisomerase II/histidine kinase"/>
    <property type="match status" value="1"/>
</dbReference>
<dbReference type="PANTHER" id="PTHR24421">
    <property type="entry name" value="NITRATE/NITRITE SENSOR PROTEIN NARX-RELATED"/>
    <property type="match status" value="1"/>
</dbReference>
<evidence type="ECO:0000313" key="12">
    <source>
        <dbReference type="Proteomes" id="UP000471751"/>
    </source>
</evidence>
<dbReference type="EC" id="2.7.13.3" evidence="2"/>